<dbReference type="InterPro" id="IPR036412">
    <property type="entry name" value="HAD-like_sf"/>
</dbReference>
<dbReference type="SUPFAM" id="SSF56784">
    <property type="entry name" value="HAD-like"/>
    <property type="match status" value="1"/>
</dbReference>
<evidence type="ECO:0000313" key="2">
    <source>
        <dbReference type="Proteomes" id="UP000474024"/>
    </source>
</evidence>
<dbReference type="InterPro" id="IPR023214">
    <property type="entry name" value="HAD_sf"/>
</dbReference>
<keyword evidence="1" id="KW-0378">Hydrolase</keyword>
<organism evidence="1 2">
    <name type="scientific">Roseburia porci</name>
    <dbReference type="NCBI Taxonomy" id="2605790"/>
    <lineage>
        <taxon>Bacteria</taxon>
        <taxon>Bacillati</taxon>
        <taxon>Bacillota</taxon>
        <taxon>Clostridia</taxon>
        <taxon>Lachnospirales</taxon>
        <taxon>Lachnospiraceae</taxon>
        <taxon>Roseburia</taxon>
    </lineage>
</organism>
<dbReference type="InterPro" id="IPR006439">
    <property type="entry name" value="HAD-SF_hydro_IA"/>
</dbReference>
<dbReference type="Pfam" id="PF00702">
    <property type="entry name" value="Hydrolase"/>
    <property type="match status" value="1"/>
</dbReference>
<comment type="caution">
    <text evidence="1">The sequence shown here is derived from an EMBL/GenBank/DDBJ whole genome shotgun (WGS) entry which is preliminary data.</text>
</comment>
<dbReference type="GO" id="GO:0016787">
    <property type="term" value="F:hydrolase activity"/>
    <property type="evidence" value="ECO:0007669"/>
    <property type="project" value="UniProtKB-KW"/>
</dbReference>
<dbReference type="NCBIfam" id="TIGR01509">
    <property type="entry name" value="HAD-SF-IA-v3"/>
    <property type="match status" value="1"/>
</dbReference>
<dbReference type="EMBL" id="VUNI01000002">
    <property type="protein sequence ID" value="MST73853.1"/>
    <property type="molecule type" value="Genomic_DNA"/>
</dbReference>
<gene>
    <name evidence="1" type="ORF">FYJ75_02235</name>
</gene>
<dbReference type="RefSeq" id="WP_154428399.1">
    <property type="nucleotide sequence ID" value="NZ_VUNI01000002.1"/>
</dbReference>
<proteinExistence type="predicted"/>
<dbReference type="PANTHER" id="PTHR43611:SF3">
    <property type="entry name" value="FLAVIN MONONUCLEOTIDE HYDROLASE 1, CHLOROPLATIC"/>
    <property type="match status" value="1"/>
</dbReference>
<dbReference type="AlphaFoldDB" id="A0A6L5YN04"/>
<name>A0A6L5YN04_9FIRM</name>
<dbReference type="SFLD" id="SFLDG01129">
    <property type="entry name" value="C1.5:_HAD__Beta-PGM__Phosphata"/>
    <property type="match status" value="1"/>
</dbReference>
<keyword evidence="2" id="KW-1185">Reference proteome</keyword>
<reference evidence="1 2" key="1">
    <citation type="submission" date="2019-08" db="EMBL/GenBank/DDBJ databases">
        <title>In-depth cultivation of the pig gut microbiome towards novel bacterial diversity and tailored functional studies.</title>
        <authorList>
            <person name="Wylensek D."/>
            <person name="Hitch T.C.A."/>
            <person name="Clavel T."/>
        </authorList>
    </citation>
    <scope>NUCLEOTIDE SEQUENCE [LARGE SCALE GENOMIC DNA]</scope>
    <source>
        <strain evidence="1 2">MUC/MUC-530-WT-4D</strain>
    </source>
</reference>
<dbReference type="PANTHER" id="PTHR43611">
    <property type="entry name" value="ALPHA-D-GLUCOSE 1-PHOSPHATE PHOSPHATASE"/>
    <property type="match status" value="1"/>
</dbReference>
<accession>A0A6L5YN04</accession>
<dbReference type="NCBIfam" id="TIGR01549">
    <property type="entry name" value="HAD-SF-IA-v1"/>
    <property type="match status" value="1"/>
</dbReference>
<sequence length="241" mass="27611">MIKAVIFDMYETLITQYGDAKDIPKDRSGLHLMHGPCIYFRAQMAEDAGIDRDTFDACWEPTEEARTIGQVTLEEAIEGILKENNCYSTEHFEKIIESRKEAKKACFRYLHPEMIPMLNALKEKQMKVALISNCYSEEVDAIRESLLFPYFDKAYLSYEQGVKKPDAEIFRRCLADLQVKPGECLYIGDGGSHELEAASQAGMHAMQARWYISKVPFLDEKKEAFNQLDSPMDVLMYIFAG</sequence>
<dbReference type="PRINTS" id="PR00413">
    <property type="entry name" value="HADHALOGNASE"/>
</dbReference>
<dbReference type="Gene3D" id="3.40.50.1000">
    <property type="entry name" value="HAD superfamily/HAD-like"/>
    <property type="match status" value="1"/>
</dbReference>
<dbReference type="SFLD" id="SFLDS00003">
    <property type="entry name" value="Haloacid_Dehalogenase"/>
    <property type="match status" value="1"/>
</dbReference>
<protein>
    <submittedName>
        <fullName evidence="1">HAD-IA family hydrolase</fullName>
    </submittedName>
</protein>
<dbReference type="Proteomes" id="UP000474024">
    <property type="component" value="Unassembled WGS sequence"/>
</dbReference>
<evidence type="ECO:0000313" key="1">
    <source>
        <dbReference type="EMBL" id="MST73853.1"/>
    </source>
</evidence>